<organism evidence="4 6">
    <name type="scientific">Delftia tsuruhatensis</name>
    <dbReference type="NCBI Taxonomy" id="180282"/>
    <lineage>
        <taxon>Bacteria</taxon>
        <taxon>Pseudomonadati</taxon>
        <taxon>Pseudomonadota</taxon>
        <taxon>Betaproteobacteria</taxon>
        <taxon>Burkholderiales</taxon>
        <taxon>Comamonadaceae</taxon>
        <taxon>Delftia</taxon>
    </lineage>
</organism>
<accession>A0AAX3SFF1</accession>
<sequence length="231" mass="26050">MTTTTIASSWTPHQISQLRALYPDTPTNHVAQVLGYSTSTIYRQAAALGIKKSQAFNDSEHSGRIRRGRNDPRMVATQFQPGLTPWNKGVPGSTGHHENTRATQFKARRPEESRNYLPIGSLRVTRDGILERKMTDDRRIVPARRWTAVHRLVWEAANGVVPEGHIIVFRPGQRTTQEAEITADRLECISRAENARRNHPARKSPELAKLVQLKGAITRQVNRIAKESQPK</sequence>
<protein>
    <submittedName>
        <fullName evidence="4">HNH endonuclease signature motif containing protein</fullName>
        <ecNumber evidence="4">3.1.-.-</ecNumber>
    </submittedName>
</protein>
<evidence type="ECO:0000313" key="3">
    <source>
        <dbReference type="EMBL" id="AOV00406.1"/>
    </source>
</evidence>
<name>A0AAX3SFF1_9BURK</name>
<reference evidence="3 5" key="1">
    <citation type="submission" date="2016-09" db="EMBL/GenBank/DDBJ databases">
        <title>Complete genome sequence of Deltia acidovorans CM13 isolated from murine proximal colonic tissue.</title>
        <authorList>
            <person name="Saffarian A."/>
        </authorList>
    </citation>
    <scope>NUCLEOTIDE SEQUENCE [LARGE SCALE GENOMIC DNA]</scope>
    <source>
        <strain evidence="3 5">CM13</strain>
    </source>
</reference>
<evidence type="ECO:0000313" key="4">
    <source>
        <dbReference type="EMBL" id="WFF78777.1"/>
    </source>
</evidence>
<dbReference type="EMBL" id="CP017420">
    <property type="protein sequence ID" value="AOV00406.1"/>
    <property type="molecule type" value="Genomic_DNA"/>
</dbReference>
<evidence type="ECO:0000256" key="1">
    <source>
        <dbReference type="SAM" id="MobiDB-lite"/>
    </source>
</evidence>
<keyword evidence="4" id="KW-0255">Endonuclease</keyword>
<keyword evidence="5" id="KW-1185">Reference proteome</keyword>
<feature type="region of interest" description="Disordered" evidence="1">
    <location>
        <begin position="81"/>
        <end position="100"/>
    </location>
</feature>
<dbReference type="Proteomes" id="UP000095607">
    <property type="component" value="Chromosome"/>
</dbReference>
<dbReference type="EC" id="3.1.-.-" evidence="4"/>
<reference evidence="4" key="2">
    <citation type="submission" date="2023-03" db="EMBL/GenBank/DDBJ databases">
        <title>Synergistic degradation of erythromycin by symbiotic bacteria Ery-6A and Ery-6B and application in simulated water remediation.</title>
        <authorList>
            <person name="Xu S."/>
        </authorList>
    </citation>
    <scope>NUCLEOTIDE SEQUENCE</scope>
    <source>
        <strain evidence="4">Ery-6A</strain>
    </source>
</reference>
<keyword evidence="4" id="KW-0378">Hydrolase</keyword>
<dbReference type="EMBL" id="CP120956">
    <property type="protein sequence ID" value="WFF78777.1"/>
    <property type="molecule type" value="Genomic_DNA"/>
</dbReference>
<gene>
    <name evidence="3" type="ORF">BI380_03050</name>
    <name evidence="4" type="ORF">PYR84_17725</name>
</gene>
<dbReference type="GO" id="GO:0016787">
    <property type="term" value="F:hydrolase activity"/>
    <property type="evidence" value="ECO:0007669"/>
    <property type="project" value="UniProtKB-KW"/>
</dbReference>
<evidence type="ECO:0000259" key="2">
    <source>
        <dbReference type="Pfam" id="PF13392"/>
    </source>
</evidence>
<dbReference type="Pfam" id="PF13392">
    <property type="entry name" value="HNH_3"/>
    <property type="match status" value="1"/>
</dbReference>
<evidence type="ECO:0000313" key="6">
    <source>
        <dbReference type="Proteomes" id="UP001219066"/>
    </source>
</evidence>
<dbReference type="KEGG" id="dts:BI380_03050"/>
<dbReference type="AlphaFoldDB" id="A0AAX3SFF1"/>
<feature type="domain" description="HNH nuclease" evidence="2">
    <location>
        <begin position="148"/>
        <end position="195"/>
    </location>
</feature>
<evidence type="ECO:0000313" key="5">
    <source>
        <dbReference type="Proteomes" id="UP000095607"/>
    </source>
</evidence>
<dbReference type="RefSeq" id="WP_046238092.1">
    <property type="nucleotide sequence ID" value="NZ_CBCSDN010000014.1"/>
</dbReference>
<dbReference type="Proteomes" id="UP001219066">
    <property type="component" value="Chromosome"/>
</dbReference>
<dbReference type="InterPro" id="IPR003615">
    <property type="entry name" value="HNH_nuc"/>
</dbReference>
<proteinExistence type="predicted"/>
<keyword evidence="4" id="KW-0540">Nuclease</keyword>
<dbReference type="GO" id="GO:0004519">
    <property type="term" value="F:endonuclease activity"/>
    <property type="evidence" value="ECO:0007669"/>
    <property type="project" value="UniProtKB-KW"/>
</dbReference>